<accession>A0A0D2A361</accession>
<evidence type="ECO:0000259" key="2">
    <source>
        <dbReference type="Pfam" id="PF11274"/>
    </source>
</evidence>
<feature type="compositionally biased region" description="Basic and acidic residues" evidence="1">
    <location>
        <begin position="284"/>
        <end position="299"/>
    </location>
</feature>
<evidence type="ECO:0000313" key="4">
    <source>
        <dbReference type="Proteomes" id="UP000053259"/>
    </source>
</evidence>
<name>A0A0D2A361_9PEZI</name>
<feature type="region of interest" description="Disordered" evidence="1">
    <location>
        <begin position="349"/>
        <end position="381"/>
    </location>
</feature>
<feature type="region of interest" description="Disordered" evidence="1">
    <location>
        <begin position="269"/>
        <end position="300"/>
    </location>
</feature>
<dbReference type="InterPro" id="IPR023393">
    <property type="entry name" value="START-like_dom_sf"/>
</dbReference>
<dbReference type="GeneID" id="27315254"/>
<gene>
    <name evidence="3" type="ORF">PV09_07281</name>
</gene>
<evidence type="ECO:0000256" key="1">
    <source>
        <dbReference type="SAM" id="MobiDB-lite"/>
    </source>
</evidence>
<feature type="domain" description="DUF3074" evidence="2">
    <location>
        <begin position="124"/>
        <end position="344"/>
    </location>
</feature>
<feature type="compositionally biased region" description="Basic and acidic residues" evidence="1">
    <location>
        <begin position="502"/>
        <end position="583"/>
    </location>
</feature>
<dbReference type="STRING" id="253628.A0A0D2A361"/>
<sequence>MSTLYSALECLRPRDWADVPKDAELKSFLQATFRDAETIISSVPQPPGGSPFHNCRPASHLTRPNSAKSASEIHNSTARAADPNIADLDALQKGWGKPVKLGSKENPLGMSVWKMAGHDRHGAWFARRSVHEGLSFTKWKKAMQREFAQSLAVDGGPGEGSVRGIGADRRLEREVVEGVGQLDVYQLSAQFPGPVAPREFITCLLTSESALSDISATQINGSRIIPRHYMVVSIPCEHPEALPRSDLVRGSYESVELIREIPINPVKSKSTPNLLGSVGDAGDDENHGERVDARRHRDEDPEMNPVEWIMITRSDPGGGIPRFMVERNTPSSIASDAVKFLDWATSLEEIPDPDHDADKQKAAQERKTERQKSQDLSALEIDGHLAGLAPVRSKRSMTGAFEPSGPNDTGLIASLTNAASGYVPDAVKERLGIGTGDSSTEQFPAYAESESSYDSFDSFPELTSDWKTAYEEPLTTDPLDDTQSSTVSLSQGEKGGLDVNDSDQRHYERELKKLAQRRKTLDDRMEKARETERKKQEELQTKEEKDQAKQRERLEREKLKQEERYKKELEKLEAKREKEERKMAEKRRKARDKDSNARDRRERDEYRRRAELLQRENELLRRQLGELQRENTLLVQKVGKLSDGQSMVRQVREELERRTPRSSSEFLASLERDRARASSVRSVDTGISKKTGGEKSKLSSGMGSASAERVTRPTM</sequence>
<dbReference type="Proteomes" id="UP000053259">
    <property type="component" value="Unassembled WGS sequence"/>
</dbReference>
<dbReference type="InParanoid" id="A0A0D2A361"/>
<dbReference type="OrthoDB" id="5403181at2759"/>
<dbReference type="Gene3D" id="3.30.530.20">
    <property type="match status" value="1"/>
</dbReference>
<proteinExistence type="predicted"/>
<dbReference type="RefSeq" id="XP_016211107.1">
    <property type="nucleotide sequence ID" value="XM_016361031.1"/>
</dbReference>
<dbReference type="SUPFAM" id="SSF55961">
    <property type="entry name" value="Bet v1-like"/>
    <property type="match status" value="1"/>
</dbReference>
<feature type="region of interest" description="Disordered" evidence="1">
    <location>
        <begin position="433"/>
        <end position="606"/>
    </location>
</feature>
<dbReference type="InterPro" id="IPR024500">
    <property type="entry name" value="DUF3074"/>
</dbReference>
<dbReference type="PANTHER" id="PTHR40370">
    <property type="entry name" value="EXPRESSED PROTEIN"/>
    <property type="match status" value="1"/>
</dbReference>
<dbReference type="Pfam" id="PF11274">
    <property type="entry name" value="DUF3074"/>
    <property type="match status" value="1"/>
</dbReference>
<protein>
    <recommendedName>
        <fullName evidence="2">DUF3074 domain-containing protein</fullName>
    </recommendedName>
</protein>
<feature type="compositionally biased region" description="Low complexity" evidence="1">
    <location>
        <begin position="444"/>
        <end position="460"/>
    </location>
</feature>
<feature type="region of interest" description="Disordered" evidence="1">
    <location>
        <begin position="651"/>
        <end position="715"/>
    </location>
</feature>
<keyword evidence="4" id="KW-1185">Reference proteome</keyword>
<dbReference type="PANTHER" id="PTHR40370:SF1">
    <property type="entry name" value="DUF3074 DOMAIN-CONTAINING PROTEIN"/>
    <property type="match status" value="1"/>
</dbReference>
<dbReference type="EMBL" id="KN847556">
    <property type="protein sequence ID" value="KIW01238.1"/>
    <property type="molecule type" value="Genomic_DNA"/>
</dbReference>
<reference evidence="3 4" key="1">
    <citation type="submission" date="2015-01" db="EMBL/GenBank/DDBJ databases">
        <title>The Genome Sequence of Ochroconis gallopava CBS43764.</title>
        <authorList>
            <consortium name="The Broad Institute Genomics Platform"/>
            <person name="Cuomo C."/>
            <person name="de Hoog S."/>
            <person name="Gorbushina A."/>
            <person name="Stielow B."/>
            <person name="Teixiera M."/>
            <person name="Abouelleil A."/>
            <person name="Chapman S.B."/>
            <person name="Priest M."/>
            <person name="Young S.K."/>
            <person name="Wortman J."/>
            <person name="Nusbaum C."/>
            <person name="Birren B."/>
        </authorList>
    </citation>
    <scope>NUCLEOTIDE SEQUENCE [LARGE SCALE GENOMIC DNA]</scope>
    <source>
        <strain evidence="3 4">CBS 43764</strain>
    </source>
</reference>
<dbReference type="HOGENOM" id="CLU_022947_0_0_1"/>
<organism evidence="3 4">
    <name type="scientific">Verruconis gallopava</name>
    <dbReference type="NCBI Taxonomy" id="253628"/>
    <lineage>
        <taxon>Eukaryota</taxon>
        <taxon>Fungi</taxon>
        <taxon>Dikarya</taxon>
        <taxon>Ascomycota</taxon>
        <taxon>Pezizomycotina</taxon>
        <taxon>Dothideomycetes</taxon>
        <taxon>Pleosporomycetidae</taxon>
        <taxon>Venturiales</taxon>
        <taxon>Sympoventuriaceae</taxon>
        <taxon>Verruconis</taxon>
    </lineage>
</organism>
<dbReference type="AlphaFoldDB" id="A0A0D2A361"/>
<feature type="compositionally biased region" description="Polar residues" evidence="1">
    <location>
        <begin position="481"/>
        <end position="491"/>
    </location>
</feature>
<dbReference type="VEuPathDB" id="FungiDB:PV09_07281"/>
<evidence type="ECO:0000313" key="3">
    <source>
        <dbReference type="EMBL" id="KIW01238.1"/>
    </source>
</evidence>
<feature type="compositionally biased region" description="Basic and acidic residues" evidence="1">
    <location>
        <begin position="591"/>
        <end position="606"/>
    </location>
</feature>
<feature type="compositionally biased region" description="Basic and acidic residues" evidence="1">
    <location>
        <begin position="352"/>
        <end position="373"/>
    </location>
</feature>